<name>A0AAD6LDQ2_9ROSI</name>
<evidence type="ECO:0000256" key="1">
    <source>
        <dbReference type="SAM" id="Phobius"/>
    </source>
</evidence>
<organism evidence="2 3">
    <name type="scientific">Populus alba x Populus x berolinensis</name>
    <dbReference type="NCBI Taxonomy" id="444605"/>
    <lineage>
        <taxon>Eukaryota</taxon>
        <taxon>Viridiplantae</taxon>
        <taxon>Streptophyta</taxon>
        <taxon>Embryophyta</taxon>
        <taxon>Tracheophyta</taxon>
        <taxon>Spermatophyta</taxon>
        <taxon>Magnoliopsida</taxon>
        <taxon>eudicotyledons</taxon>
        <taxon>Gunneridae</taxon>
        <taxon>Pentapetalae</taxon>
        <taxon>rosids</taxon>
        <taxon>fabids</taxon>
        <taxon>Malpighiales</taxon>
        <taxon>Salicaceae</taxon>
        <taxon>Saliceae</taxon>
        <taxon>Populus</taxon>
    </lineage>
</organism>
<evidence type="ECO:0000313" key="2">
    <source>
        <dbReference type="EMBL" id="KAJ6958785.1"/>
    </source>
</evidence>
<dbReference type="Proteomes" id="UP001164929">
    <property type="component" value="Chromosome 18"/>
</dbReference>
<protein>
    <submittedName>
        <fullName evidence="2">Uncharacterized protein</fullName>
    </submittedName>
</protein>
<reference evidence="2 3" key="1">
    <citation type="journal article" date="2023" name="Mol. Ecol. Resour.">
        <title>Chromosome-level genome assembly of a triploid poplar Populus alba 'Berolinensis'.</title>
        <authorList>
            <person name="Chen S."/>
            <person name="Yu Y."/>
            <person name="Wang X."/>
            <person name="Wang S."/>
            <person name="Zhang T."/>
            <person name="Zhou Y."/>
            <person name="He R."/>
            <person name="Meng N."/>
            <person name="Wang Y."/>
            <person name="Liu W."/>
            <person name="Liu Z."/>
            <person name="Liu J."/>
            <person name="Guo Q."/>
            <person name="Huang H."/>
            <person name="Sederoff R.R."/>
            <person name="Wang G."/>
            <person name="Qu G."/>
            <person name="Chen S."/>
        </authorList>
    </citation>
    <scope>NUCLEOTIDE SEQUENCE [LARGE SCALE GENOMIC DNA]</scope>
    <source>
        <strain evidence="2">SC-2020</strain>
    </source>
</reference>
<accession>A0AAD6LDQ2</accession>
<keyword evidence="1" id="KW-0812">Transmembrane</keyword>
<feature type="transmembrane region" description="Helical" evidence="1">
    <location>
        <begin position="31"/>
        <end position="51"/>
    </location>
</feature>
<dbReference type="AlphaFoldDB" id="A0AAD6LDQ2"/>
<sequence length="114" mass="12975">MNRLPSLKRPGNANIYSSTSSRKCQLLLRVIFPWACFVKDSFTIAILFHILAKVKIKGKIKVRKLPPGKEGAWVILRAVMGRNSARFFGERLGEESKRRPLLNYLKVLKGIGHK</sequence>
<gene>
    <name evidence="2" type="ORF">NC653_040420</name>
</gene>
<dbReference type="EMBL" id="JAQIZT010000018">
    <property type="protein sequence ID" value="KAJ6958785.1"/>
    <property type="molecule type" value="Genomic_DNA"/>
</dbReference>
<keyword evidence="1" id="KW-0472">Membrane</keyword>
<keyword evidence="1" id="KW-1133">Transmembrane helix</keyword>
<comment type="caution">
    <text evidence="2">The sequence shown here is derived from an EMBL/GenBank/DDBJ whole genome shotgun (WGS) entry which is preliminary data.</text>
</comment>
<evidence type="ECO:0000313" key="3">
    <source>
        <dbReference type="Proteomes" id="UP001164929"/>
    </source>
</evidence>
<keyword evidence="3" id="KW-1185">Reference proteome</keyword>
<proteinExistence type="predicted"/>